<dbReference type="InterPro" id="IPR000182">
    <property type="entry name" value="GNAT_dom"/>
</dbReference>
<name>A0A1I4N875_9FIRM</name>
<organism evidence="2 3">
    <name type="scientific">Pelosinus propionicus DSM 13327</name>
    <dbReference type="NCBI Taxonomy" id="1123291"/>
    <lineage>
        <taxon>Bacteria</taxon>
        <taxon>Bacillati</taxon>
        <taxon>Bacillota</taxon>
        <taxon>Negativicutes</taxon>
        <taxon>Selenomonadales</taxon>
        <taxon>Sporomusaceae</taxon>
        <taxon>Pelosinus</taxon>
    </lineage>
</organism>
<dbReference type="Proteomes" id="UP000199520">
    <property type="component" value="Unassembled WGS sequence"/>
</dbReference>
<evidence type="ECO:0000259" key="1">
    <source>
        <dbReference type="PROSITE" id="PS51186"/>
    </source>
</evidence>
<evidence type="ECO:0000313" key="2">
    <source>
        <dbReference type="EMBL" id="SFM11711.1"/>
    </source>
</evidence>
<reference evidence="3" key="1">
    <citation type="submission" date="2016-10" db="EMBL/GenBank/DDBJ databases">
        <authorList>
            <person name="Varghese N."/>
            <person name="Submissions S."/>
        </authorList>
    </citation>
    <scope>NUCLEOTIDE SEQUENCE [LARGE SCALE GENOMIC DNA]</scope>
    <source>
        <strain evidence="3">DSM 13327</strain>
    </source>
</reference>
<keyword evidence="2" id="KW-0808">Transferase</keyword>
<sequence length="143" mass="16919">MDDFLIYEAYVAHLQRDASTTLVFYDNNLAAYFTLQRNDITILTENSEAIKVQALALARLAVSKQYQCKGIGTFIIERIKEIAYMTNERFIKTDAVFEKWKWYEKRGFQYAIEDEINPETTEGLVYMIMDLYDEELISQYFEE</sequence>
<proteinExistence type="predicted"/>
<dbReference type="Gene3D" id="3.40.630.30">
    <property type="match status" value="1"/>
</dbReference>
<dbReference type="Pfam" id="PF13508">
    <property type="entry name" value="Acetyltransf_7"/>
    <property type="match status" value="1"/>
</dbReference>
<dbReference type="SUPFAM" id="SSF55729">
    <property type="entry name" value="Acyl-CoA N-acyltransferases (Nat)"/>
    <property type="match status" value="1"/>
</dbReference>
<protein>
    <submittedName>
        <fullName evidence="2">Acetyltransferase (GNAT) domain-containing protein</fullName>
    </submittedName>
</protein>
<dbReference type="STRING" id="1123291.SAMN04490355_104227"/>
<evidence type="ECO:0000313" key="3">
    <source>
        <dbReference type="Proteomes" id="UP000199520"/>
    </source>
</evidence>
<keyword evidence="3" id="KW-1185">Reference proteome</keyword>
<dbReference type="AlphaFoldDB" id="A0A1I4N875"/>
<gene>
    <name evidence="2" type="ORF">SAMN04490355_104227</name>
</gene>
<dbReference type="GO" id="GO:0016747">
    <property type="term" value="F:acyltransferase activity, transferring groups other than amino-acyl groups"/>
    <property type="evidence" value="ECO:0007669"/>
    <property type="project" value="InterPro"/>
</dbReference>
<dbReference type="InterPro" id="IPR016181">
    <property type="entry name" value="Acyl_CoA_acyltransferase"/>
</dbReference>
<dbReference type="PROSITE" id="PS51186">
    <property type="entry name" value="GNAT"/>
    <property type="match status" value="1"/>
</dbReference>
<feature type="domain" description="N-acetyltransferase" evidence="1">
    <location>
        <begin position="1"/>
        <end position="132"/>
    </location>
</feature>
<accession>A0A1I4N875</accession>
<dbReference type="EMBL" id="FOTS01000042">
    <property type="protein sequence ID" value="SFM11711.1"/>
    <property type="molecule type" value="Genomic_DNA"/>
</dbReference>